<evidence type="ECO:0000313" key="2">
    <source>
        <dbReference type="Proteomes" id="UP000075243"/>
    </source>
</evidence>
<name>A0A151TNZ4_CAJCA</name>
<dbReference type="AlphaFoldDB" id="A0A151TNZ4"/>
<dbReference type="Proteomes" id="UP000075243">
    <property type="component" value="Chromosome 4"/>
</dbReference>
<dbReference type="Gramene" id="C.cajan_21738.t">
    <property type="protein sequence ID" value="C.cajan_21738.t.cds1"/>
    <property type="gene ID" value="C.cajan_21738"/>
</dbReference>
<organism evidence="1 2">
    <name type="scientific">Cajanus cajan</name>
    <name type="common">Pigeon pea</name>
    <name type="synonym">Cajanus indicus</name>
    <dbReference type="NCBI Taxonomy" id="3821"/>
    <lineage>
        <taxon>Eukaryota</taxon>
        <taxon>Viridiplantae</taxon>
        <taxon>Streptophyta</taxon>
        <taxon>Embryophyta</taxon>
        <taxon>Tracheophyta</taxon>
        <taxon>Spermatophyta</taxon>
        <taxon>Magnoliopsida</taxon>
        <taxon>eudicotyledons</taxon>
        <taxon>Gunneridae</taxon>
        <taxon>Pentapetalae</taxon>
        <taxon>rosids</taxon>
        <taxon>fabids</taxon>
        <taxon>Fabales</taxon>
        <taxon>Fabaceae</taxon>
        <taxon>Papilionoideae</taxon>
        <taxon>50 kb inversion clade</taxon>
        <taxon>NPAAA clade</taxon>
        <taxon>indigoferoid/millettioid clade</taxon>
        <taxon>Phaseoleae</taxon>
        <taxon>Cajanus</taxon>
    </lineage>
</organism>
<dbReference type="OMA" id="PWKVENG"/>
<reference evidence="1 2" key="1">
    <citation type="journal article" date="2012" name="Nat. Biotechnol.">
        <title>Draft genome sequence of pigeonpea (Cajanus cajan), an orphan legume crop of resource-poor farmers.</title>
        <authorList>
            <person name="Varshney R.K."/>
            <person name="Chen W."/>
            <person name="Li Y."/>
            <person name="Bharti A.K."/>
            <person name="Saxena R.K."/>
            <person name="Schlueter J.A."/>
            <person name="Donoghue M.T."/>
            <person name="Azam S."/>
            <person name="Fan G."/>
            <person name="Whaley A.M."/>
            <person name="Farmer A.D."/>
            <person name="Sheridan J."/>
            <person name="Iwata A."/>
            <person name="Tuteja R."/>
            <person name="Penmetsa R.V."/>
            <person name="Wu W."/>
            <person name="Upadhyaya H.D."/>
            <person name="Yang S.P."/>
            <person name="Shah T."/>
            <person name="Saxena K.B."/>
            <person name="Michael T."/>
            <person name="McCombie W.R."/>
            <person name="Yang B."/>
            <person name="Zhang G."/>
            <person name="Yang H."/>
            <person name="Wang J."/>
            <person name="Spillane C."/>
            <person name="Cook D.R."/>
            <person name="May G.D."/>
            <person name="Xu X."/>
            <person name="Jackson S.A."/>
        </authorList>
    </citation>
    <scope>NUCLEOTIDE SEQUENCE [LARGE SCALE GENOMIC DNA]</scope>
    <source>
        <strain evidence="2">cv. Asha</strain>
    </source>
</reference>
<keyword evidence="2" id="KW-1185">Reference proteome</keyword>
<sequence>WCHWSMVIIIIDTYEGLQFKNIQVFNLAILSKQVWRSTTKPNSLISRCLKVEYHPNVDLLYVKLDHNPNYTWRSIWSYFHLVREGWPWKVENGDSISV</sequence>
<gene>
    <name evidence="1" type="ORF">KK1_022381</name>
</gene>
<accession>A0A151TNZ4</accession>
<feature type="non-terminal residue" evidence="1">
    <location>
        <position position="1"/>
    </location>
</feature>
<proteinExistence type="predicted"/>
<evidence type="ECO:0000313" key="1">
    <source>
        <dbReference type="EMBL" id="KYP68740.1"/>
    </source>
</evidence>
<dbReference type="EMBL" id="CM003606">
    <property type="protein sequence ID" value="KYP68740.1"/>
    <property type="molecule type" value="Genomic_DNA"/>
</dbReference>
<protein>
    <submittedName>
        <fullName evidence="1">Uncharacterized protein</fullName>
    </submittedName>
</protein>